<keyword evidence="2" id="KW-0813">Transport</keyword>
<keyword evidence="5 8" id="KW-1133">Transmembrane helix</keyword>
<dbReference type="InterPro" id="IPR006603">
    <property type="entry name" value="PQ-loop_rpt"/>
</dbReference>
<evidence type="ECO:0000256" key="7">
    <source>
        <dbReference type="ARBA" id="ARBA00038475"/>
    </source>
</evidence>
<feature type="transmembrane region" description="Helical" evidence="9">
    <location>
        <begin position="208"/>
        <end position="229"/>
    </location>
</feature>
<evidence type="ECO:0000256" key="9">
    <source>
        <dbReference type="SAM" id="Phobius"/>
    </source>
</evidence>
<dbReference type="SMART" id="SM00679">
    <property type="entry name" value="CTNS"/>
    <property type="match status" value="2"/>
</dbReference>
<keyword evidence="10" id="KW-1185">Reference proteome</keyword>
<dbReference type="Proteomes" id="UP000694867">
    <property type="component" value="Unplaced"/>
</dbReference>
<dbReference type="GO" id="GO:0016020">
    <property type="term" value="C:membrane"/>
    <property type="evidence" value="ECO:0007669"/>
    <property type="project" value="UniProtKB-SubCell"/>
</dbReference>
<dbReference type="PANTHER" id="PTHR12226">
    <property type="entry name" value="MANNOSE-P-DOLICHOL UTILIZATION DEFECT 1 LEC35 -RELATED"/>
    <property type="match status" value="1"/>
</dbReference>
<gene>
    <name evidence="11" type="primary">LOC100905621</name>
</gene>
<keyword evidence="6 8" id="KW-0472">Membrane</keyword>
<dbReference type="GeneID" id="100905621"/>
<comment type="similarity">
    <text evidence="7">Belongs to the MPDU1 (TC 2.A.43.3) family.</text>
</comment>
<dbReference type="FunFam" id="1.20.1280.290:FF:000006">
    <property type="entry name" value="mannose-P-dolichol utilization defect 1 protein"/>
    <property type="match status" value="1"/>
</dbReference>
<evidence type="ECO:0000313" key="10">
    <source>
        <dbReference type="Proteomes" id="UP000694867"/>
    </source>
</evidence>
<organism evidence="10 11">
    <name type="scientific">Galendromus occidentalis</name>
    <name type="common">western predatory mite</name>
    <dbReference type="NCBI Taxonomy" id="34638"/>
    <lineage>
        <taxon>Eukaryota</taxon>
        <taxon>Metazoa</taxon>
        <taxon>Ecdysozoa</taxon>
        <taxon>Arthropoda</taxon>
        <taxon>Chelicerata</taxon>
        <taxon>Arachnida</taxon>
        <taxon>Acari</taxon>
        <taxon>Parasitiformes</taxon>
        <taxon>Mesostigmata</taxon>
        <taxon>Gamasina</taxon>
        <taxon>Phytoseioidea</taxon>
        <taxon>Phytoseiidae</taxon>
        <taxon>Typhlodrominae</taxon>
        <taxon>Galendromus</taxon>
    </lineage>
</organism>
<evidence type="ECO:0000256" key="5">
    <source>
        <dbReference type="ARBA" id="ARBA00022989"/>
    </source>
</evidence>
<protein>
    <recommendedName>
        <fullName evidence="8">Solute carrier family 66 member 3</fullName>
    </recommendedName>
</protein>
<proteinExistence type="inferred from homology"/>
<accession>A0AAJ6VXH8</accession>
<evidence type="ECO:0000313" key="11">
    <source>
        <dbReference type="RefSeq" id="XP_003742114.1"/>
    </source>
</evidence>
<keyword evidence="4" id="KW-0677">Repeat</keyword>
<sequence length="245" mass="26513">MEVLRPLASLVLPGKCFDSILLDWNFGDAACLKLALSKCLGYGMILGGSLVKLPQILKILNAKSATGLSVAAVISDLAGVTATTAYSFAQKFPFSAYGEGAFLMLETALILLLALHYQGRTLMAAVFALIYFTACFISFSDTLPMGILWWGQVLAAPTVISGKLWQARENFYAGHTGQLSMITMSLLLLGCLARIFTSITETNDQIMILSYGFAALANALLVIQILIYWEATDKITKTTSSKKKE</sequence>
<comment type="subcellular location">
    <subcellularLocation>
        <location evidence="1 8">Membrane</location>
        <topology evidence="1 8">Multi-pass membrane protein</topology>
    </subcellularLocation>
</comment>
<dbReference type="AlphaFoldDB" id="A0AAJ6VXH8"/>
<evidence type="ECO:0000256" key="1">
    <source>
        <dbReference type="ARBA" id="ARBA00004141"/>
    </source>
</evidence>
<feature type="transmembrane region" description="Helical" evidence="9">
    <location>
        <begin position="122"/>
        <end position="140"/>
    </location>
</feature>
<reference evidence="11" key="1">
    <citation type="submission" date="2025-08" db="UniProtKB">
        <authorList>
            <consortium name="RefSeq"/>
        </authorList>
    </citation>
    <scope>IDENTIFICATION</scope>
</reference>
<evidence type="ECO:0000256" key="3">
    <source>
        <dbReference type="ARBA" id="ARBA00022692"/>
    </source>
</evidence>
<evidence type="ECO:0000256" key="2">
    <source>
        <dbReference type="ARBA" id="ARBA00022448"/>
    </source>
</evidence>
<feature type="transmembrane region" description="Helical" evidence="9">
    <location>
        <begin position="65"/>
        <end position="88"/>
    </location>
</feature>
<name>A0AAJ6VXH8_9ACAR</name>
<feature type="transmembrane region" description="Helical" evidence="9">
    <location>
        <begin position="94"/>
        <end position="115"/>
    </location>
</feature>
<dbReference type="PIRSF" id="PIRSF023381">
    <property type="entry name" value="MannP-dilichol_defect-1p"/>
    <property type="match status" value="1"/>
</dbReference>
<evidence type="ECO:0000256" key="4">
    <source>
        <dbReference type="ARBA" id="ARBA00022737"/>
    </source>
</evidence>
<dbReference type="KEGG" id="goe:100905621"/>
<evidence type="ECO:0000256" key="8">
    <source>
        <dbReference type="PIRNR" id="PIRNR023381"/>
    </source>
</evidence>
<dbReference type="RefSeq" id="XP_003742114.1">
    <property type="nucleotide sequence ID" value="XM_003742066.2"/>
</dbReference>
<keyword evidence="3 8" id="KW-0812">Transmembrane</keyword>
<evidence type="ECO:0000256" key="6">
    <source>
        <dbReference type="ARBA" id="ARBA00023136"/>
    </source>
</evidence>
<feature type="transmembrane region" description="Helical" evidence="9">
    <location>
        <begin position="177"/>
        <end position="196"/>
    </location>
</feature>
<dbReference type="Gene3D" id="1.20.1280.290">
    <property type="match status" value="2"/>
</dbReference>
<dbReference type="PANTHER" id="PTHR12226:SF2">
    <property type="entry name" value="MANNOSE-P-DOLICHOL UTILIZATION DEFECT 1 PROTEIN"/>
    <property type="match status" value="1"/>
</dbReference>
<dbReference type="Pfam" id="PF04193">
    <property type="entry name" value="PQ-loop"/>
    <property type="match status" value="1"/>
</dbReference>
<dbReference type="InterPro" id="IPR016817">
    <property type="entry name" value="MannP-dilichol_defect-1"/>
</dbReference>